<proteinExistence type="predicted"/>
<evidence type="ECO:0000313" key="2">
    <source>
        <dbReference type="EMBL" id="ASI48310.1"/>
    </source>
</evidence>
<dbReference type="EMBL" id="CP015994">
    <property type="protein sequence ID" value="ASI48310.1"/>
    <property type="molecule type" value="Genomic_DNA"/>
</dbReference>
<reference evidence="2 3" key="2">
    <citation type="journal article" date="2019" name="BMC Genomics">
        <title>The Anaplasma ovis genome reveals a high proportion of pseudogenes.</title>
        <authorList>
            <person name="Liu Z."/>
            <person name="Peasley A.M."/>
            <person name="Yang J."/>
            <person name="Li Y."/>
            <person name="Guan G."/>
            <person name="Luo J."/>
            <person name="Yin H."/>
            <person name="Brayton K.A."/>
        </authorList>
    </citation>
    <scope>NUCLEOTIDE SEQUENCE [LARGE SCALE GENOMIC DNA]</scope>
    <source>
        <strain evidence="2 3">Haibei</strain>
    </source>
</reference>
<evidence type="ECO:0000313" key="3">
    <source>
        <dbReference type="Proteomes" id="UP000259762"/>
    </source>
</evidence>
<keyword evidence="1" id="KW-0472">Membrane</keyword>
<protein>
    <submittedName>
        <fullName evidence="2">Uncharacterized protein</fullName>
    </submittedName>
</protein>
<name>A0A2Z2L9F0_9RICK</name>
<gene>
    <name evidence="2" type="ORF">AOV_05140</name>
</gene>
<dbReference type="OrthoDB" id="7165374at2"/>
<feature type="transmembrane region" description="Helical" evidence="1">
    <location>
        <begin position="7"/>
        <end position="27"/>
    </location>
</feature>
<sequence length="250" mass="27917">MKAENCGWIGIFCILSLCMGGITYFVLECREMLLDFSANIEKLAGDHARADAALSDLSSKVQQLKSIVPRKSTIVVNKDGCARTECLARLLLMVADLRRAFALGAMSHDAVYAVKPMLAGLRDQQIDDSFKVVEGFNPRKGYRDLIEDLSDLRKRLRAAVVGPVGKHLSKWISIENRNEALWREFERLEHLARQGAWEDCLKVANGASLSPVPGIDSWAKDLESILEVERSLSTIYDRLIERVNSNPEGI</sequence>
<dbReference type="Proteomes" id="UP000259762">
    <property type="component" value="Chromosome"/>
</dbReference>
<keyword evidence="3" id="KW-1185">Reference proteome</keyword>
<reference evidence="3" key="1">
    <citation type="submission" date="2018-06" db="EMBL/GenBank/DDBJ databases">
        <title>The Anaplasma ovis genome reveals a high proportion of pseudogenes.</title>
        <authorList>
            <person name="Liu Z."/>
            <person name="Peasley A.M."/>
            <person name="Yang J."/>
            <person name="Li Y."/>
            <person name="Guan G."/>
            <person name="Luo J."/>
            <person name="Yin H."/>
            <person name="Brayton K.A."/>
        </authorList>
    </citation>
    <scope>NUCLEOTIDE SEQUENCE [LARGE SCALE GENOMIC DNA]</scope>
    <source>
        <strain evidence="3">Haibei</strain>
    </source>
</reference>
<dbReference type="AlphaFoldDB" id="A0A2Z2L9F0"/>
<organism evidence="2 3">
    <name type="scientific">Anaplasma ovis str. Haibei</name>
    <dbReference type="NCBI Taxonomy" id="1248439"/>
    <lineage>
        <taxon>Bacteria</taxon>
        <taxon>Pseudomonadati</taxon>
        <taxon>Pseudomonadota</taxon>
        <taxon>Alphaproteobacteria</taxon>
        <taxon>Rickettsiales</taxon>
        <taxon>Anaplasmataceae</taxon>
        <taxon>Anaplasma</taxon>
    </lineage>
</organism>
<dbReference type="KEGG" id="aoh:AOV_05140"/>
<keyword evidence="1" id="KW-1133">Transmembrane helix</keyword>
<accession>A0A2Z2L9F0</accession>
<evidence type="ECO:0000256" key="1">
    <source>
        <dbReference type="SAM" id="Phobius"/>
    </source>
</evidence>
<keyword evidence="1" id="KW-0812">Transmembrane</keyword>